<name>A0ABU7J0A7_9GAMM</name>
<evidence type="ECO:0000256" key="1">
    <source>
        <dbReference type="SAM" id="SignalP"/>
    </source>
</evidence>
<dbReference type="Pfam" id="PF11101">
    <property type="entry name" value="DUF2884"/>
    <property type="match status" value="1"/>
</dbReference>
<comment type="caution">
    <text evidence="2">The sequence shown here is derived from an EMBL/GenBank/DDBJ whole genome shotgun (WGS) entry which is preliminary data.</text>
</comment>
<evidence type="ECO:0000313" key="3">
    <source>
        <dbReference type="Proteomes" id="UP001336314"/>
    </source>
</evidence>
<proteinExistence type="predicted"/>
<reference evidence="2 3" key="1">
    <citation type="submission" date="2023-07" db="EMBL/GenBank/DDBJ databases">
        <title>Alkalimonas sp., MEB108 novel, alkaliphilic bacterium isolated from Lonar Lake, India.</title>
        <authorList>
            <person name="Joshi A."/>
            <person name="Thite S."/>
        </authorList>
    </citation>
    <scope>NUCLEOTIDE SEQUENCE [LARGE SCALE GENOMIC DNA]</scope>
    <source>
        <strain evidence="2 3">MEB108</strain>
    </source>
</reference>
<sequence>MKRLIIFSLLFSVWSVQARDCNMGFGYGLLISPEQIRIMSNDRTLMQINHDAQLFIQGEWQDLSEEDTALVTEYSQGLRKFVPEIVSIAVDGVELGLSSMERMLSGVGSRSQQAEWNDLIRETTFQLMSRFVRSGDHFYLAPQSLNELEHFLNGELKPQLNNLARHSFGAVWEALRDTLQHTDANFEQTDPQQWDAVGHLVDRINSGLDEKASLLEEKTALFCQRLKELNEIESQLQQRLPQLLAYDLVVQKN</sequence>
<protein>
    <submittedName>
        <fullName evidence="2">DUF2884 family protein</fullName>
    </submittedName>
</protein>
<evidence type="ECO:0000313" key="2">
    <source>
        <dbReference type="EMBL" id="MEE1999877.1"/>
    </source>
</evidence>
<dbReference type="RefSeq" id="WP_330127042.1">
    <property type="nucleotide sequence ID" value="NZ_JAUHLI010000001.1"/>
</dbReference>
<feature type="signal peptide" evidence="1">
    <location>
        <begin position="1"/>
        <end position="18"/>
    </location>
</feature>
<organism evidence="2 3">
    <name type="scientific">Alkalimonas cellulosilytica</name>
    <dbReference type="NCBI Taxonomy" id="3058395"/>
    <lineage>
        <taxon>Bacteria</taxon>
        <taxon>Pseudomonadati</taxon>
        <taxon>Pseudomonadota</taxon>
        <taxon>Gammaproteobacteria</taxon>
        <taxon>Alkalimonas</taxon>
    </lineage>
</organism>
<dbReference type="InterPro" id="IPR021307">
    <property type="entry name" value="DUF2884"/>
</dbReference>
<dbReference type="EMBL" id="JAUHLI010000001">
    <property type="protein sequence ID" value="MEE1999877.1"/>
    <property type="molecule type" value="Genomic_DNA"/>
</dbReference>
<dbReference type="Proteomes" id="UP001336314">
    <property type="component" value="Unassembled WGS sequence"/>
</dbReference>
<accession>A0ABU7J0A7</accession>
<gene>
    <name evidence="2" type="ORF">QWY20_00280</name>
</gene>
<keyword evidence="3" id="KW-1185">Reference proteome</keyword>
<keyword evidence="1" id="KW-0732">Signal</keyword>
<feature type="chain" id="PRO_5046945434" evidence="1">
    <location>
        <begin position="19"/>
        <end position="253"/>
    </location>
</feature>